<protein>
    <submittedName>
        <fullName evidence="2">DUF2087 domain-containing protein</fullName>
    </submittedName>
</protein>
<gene>
    <name evidence="2" type="ORF">J1C56_12030</name>
</gene>
<reference evidence="2" key="2">
    <citation type="submission" date="2021-03" db="EMBL/GenBank/DDBJ databases">
        <authorList>
            <person name="Artuso I."/>
            <person name="Turrini P."/>
            <person name="Pirolo M."/>
            <person name="Lugli G.A."/>
            <person name="Ventura M."/>
            <person name="Visca P."/>
        </authorList>
    </citation>
    <scope>NUCLEOTIDE SEQUENCE</scope>
    <source>
        <strain evidence="2">LMG 26462</strain>
    </source>
</reference>
<evidence type="ECO:0000259" key="1">
    <source>
        <dbReference type="Pfam" id="PF09860"/>
    </source>
</evidence>
<comment type="caution">
    <text evidence="2">The sequence shown here is derived from an EMBL/GenBank/DDBJ whole genome shotgun (WGS) entry which is preliminary data.</text>
</comment>
<evidence type="ECO:0000313" key="2">
    <source>
        <dbReference type="EMBL" id="MBT1156320.1"/>
    </source>
</evidence>
<dbReference type="Proteomes" id="UP001138921">
    <property type="component" value="Unassembled WGS sequence"/>
</dbReference>
<dbReference type="RefSeq" id="WP_214389358.1">
    <property type="nucleotide sequence ID" value="NZ_JAFLWW010000003.1"/>
</dbReference>
<keyword evidence="3" id="KW-1185">Reference proteome</keyword>
<feature type="domain" description="DUF2087" evidence="1">
    <location>
        <begin position="12"/>
        <end position="80"/>
    </location>
</feature>
<sequence length="88" mass="10109">MTALITDDGIVTRWPAKAADRVVVLDFLAARFERGLDYAEREVNDILKRHHSFGDWALLRRELVETGRFRRDAVAGLYWLPPAVSHAF</sequence>
<accession>A0A9X1AAS2</accession>
<proteinExistence type="predicted"/>
<dbReference type="EMBL" id="JAFLWW010000003">
    <property type="protein sequence ID" value="MBT1156320.1"/>
    <property type="molecule type" value="Genomic_DNA"/>
</dbReference>
<organism evidence="2 3">
    <name type="scientific">Aminobacter anthyllidis</name>
    <dbReference type="NCBI Taxonomy" id="1035067"/>
    <lineage>
        <taxon>Bacteria</taxon>
        <taxon>Pseudomonadati</taxon>
        <taxon>Pseudomonadota</taxon>
        <taxon>Alphaproteobacteria</taxon>
        <taxon>Hyphomicrobiales</taxon>
        <taxon>Phyllobacteriaceae</taxon>
        <taxon>Aminobacter</taxon>
    </lineage>
</organism>
<dbReference type="Pfam" id="PF09860">
    <property type="entry name" value="DUF2087"/>
    <property type="match status" value="1"/>
</dbReference>
<evidence type="ECO:0000313" key="3">
    <source>
        <dbReference type="Proteomes" id="UP001138921"/>
    </source>
</evidence>
<reference evidence="2" key="1">
    <citation type="journal article" date="2021" name="Microorganisms">
        <title>Phylogenomic Reconstruction and Metabolic Potential of the Genus Aminobacter.</title>
        <authorList>
            <person name="Artuso I."/>
            <person name="Turrini P."/>
            <person name="Pirolo M."/>
            <person name="Lugli G.A."/>
            <person name="Ventura M."/>
            <person name="Visca P."/>
        </authorList>
    </citation>
    <scope>NUCLEOTIDE SEQUENCE</scope>
    <source>
        <strain evidence="2">LMG 26462</strain>
    </source>
</reference>
<name>A0A9X1AAS2_9HYPH</name>
<dbReference type="AlphaFoldDB" id="A0A9X1AAS2"/>
<dbReference type="InterPro" id="IPR018656">
    <property type="entry name" value="DUF2087"/>
</dbReference>